<comment type="similarity">
    <text evidence="2">Belongs to the NAD(P)-dependent epimerase/dehydratase family. Dihydroflavonol-4-reductase subfamily.</text>
</comment>
<evidence type="ECO:0000313" key="5">
    <source>
        <dbReference type="Proteomes" id="UP000602905"/>
    </source>
</evidence>
<dbReference type="PANTHER" id="PTHR10366">
    <property type="entry name" value="NAD DEPENDENT EPIMERASE/DEHYDRATASE"/>
    <property type="match status" value="1"/>
</dbReference>
<evidence type="ECO:0000256" key="2">
    <source>
        <dbReference type="ARBA" id="ARBA00023445"/>
    </source>
</evidence>
<feature type="domain" description="NAD-dependent epimerase/dehydratase" evidence="3">
    <location>
        <begin position="10"/>
        <end position="271"/>
    </location>
</feature>
<dbReference type="PANTHER" id="PTHR10366:SF564">
    <property type="entry name" value="STEROL-4-ALPHA-CARBOXYLATE 3-DEHYDROGENASE, DECARBOXYLATING"/>
    <property type="match status" value="1"/>
</dbReference>
<dbReference type="EMBL" id="JACYCD010000236">
    <property type="protein sequence ID" value="KAF8699879.1"/>
    <property type="molecule type" value="Genomic_DNA"/>
</dbReference>
<comment type="caution">
    <text evidence="4">The sequence shown here is derived from an EMBL/GenBank/DDBJ whole genome shotgun (WGS) entry which is preliminary data.</text>
</comment>
<organism evidence="4 5">
    <name type="scientific">Rhizoctonia solani</name>
    <dbReference type="NCBI Taxonomy" id="456999"/>
    <lineage>
        <taxon>Eukaryota</taxon>
        <taxon>Fungi</taxon>
        <taxon>Dikarya</taxon>
        <taxon>Basidiomycota</taxon>
        <taxon>Agaricomycotina</taxon>
        <taxon>Agaricomycetes</taxon>
        <taxon>Cantharellales</taxon>
        <taxon>Ceratobasidiaceae</taxon>
        <taxon>Rhizoctonia</taxon>
    </lineage>
</organism>
<dbReference type="AlphaFoldDB" id="A0A8H7HR44"/>
<dbReference type="Gene3D" id="3.40.50.720">
    <property type="entry name" value="NAD(P)-binding Rossmann-like Domain"/>
    <property type="match status" value="2"/>
</dbReference>
<dbReference type="Pfam" id="PF01370">
    <property type="entry name" value="Epimerase"/>
    <property type="match status" value="2"/>
</dbReference>
<gene>
    <name evidence="4" type="ORF">RHS03_06919</name>
</gene>
<evidence type="ECO:0000313" key="4">
    <source>
        <dbReference type="EMBL" id="KAF8699879.1"/>
    </source>
</evidence>
<dbReference type="InterPro" id="IPR036291">
    <property type="entry name" value="NAD(P)-bd_dom_sf"/>
</dbReference>
<dbReference type="Proteomes" id="UP000602905">
    <property type="component" value="Unassembled WGS sequence"/>
</dbReference>
<dbReference type="OrthoDB" id="2735536at2759"/>
<feature type="non-terminal residue" evidence="4">
    <location>
        <position position="712"/>
    </location>
</feature>
<keyword evidence="1" id="KW-0560">Oxidoreductase</keyword>
<evidence type="ECO:0000256" key="1">
    <source>
        <dbReference type="ARBA" id="ARBA00023002"/>
    </source>
</evidence>
<reference evidence="4" key="1">
    <citation type="submission" date="2020-09" db="EMBL/GenBank/DDBJ databases">
        <title>Comparative genome analyses of four rice-infecting Rhizoctonia solani isolates reveal extensive enrichment of homogalacturonan modification genes.</title>
        <authorList>
            <person name="Lee D.-Y."/>
            <person name="Jeon J."/>
            <person name="Kim K.-T."/>
            <person name="Cheong K."/>
            <person name="Song H."/>
            <person name="Choi G."/>
            <person name="Ko J."/>
            <person name="Opiyo S.O."/>
            <person name="Zuo S."/>
            <person name="Madhav S."/>
            <person name="Lee Y.-H."/>
            <person name="Wang G.-L."/>
        </authorList>
    </citation>
    <scope>NUCLEOTIDE SEQUENCE</scope>
    <source>
        <strain evidence="4">AG1-IA WGL</strain>
    </source>
</reference>
<dbReference type="InterPro" id="IPR001509">
    <property type="entry name" value="Epimerase_deHydtase"/>
</dbReference>
<feature type="domain" description="NAD-dependent epimerase/dehydratase" evidence="3">
    <location>
        <begin position="379"/>
        <end position="640"/>
    </location>
</feature>
<dbReference type="InterPro" id="IPR050425">
    <property type="entry name" value="NAD(P)_dehydrat-like"/>
</dbReference>
<protein>
    <submittedName>
        <fullName evidence="4">NAD-P-binding protein</fullName>
    </submittedName>
</protein>
<sequence length="712" mass="78020">MPFIKSPAKVLLTGANGYFAVHAIKNLLDRGYTVVGTVRSEHKGEELIKLFPLYTGKLTYTVVPDILKTGAFDQVIKEGNFDAVAHAASPVVVPGGTIQDFVKPAIDGTVGILDSIKAYGRTVKRVTIVSSTAAMNTFQKGVKHNETHWSEFIIKLVEQQGNNAPSMVLYSYSKTLAEKAVWKWWSENEKHIDWDLVTINPSFMVGEPIHAVTSRDQLSSTNEVLSAISKPHDDPTQRPWTIVHVRDVAVIHSAILEKNEHLGGRRVITVGSEPSWQDMYDALADFSGVPKGSPGVGTTSDTGSPSWDTSFARELLGRDFMGTKETLVETEQLKLSSARPPPLSKLGPGIGYSRPAADRRSRQLVWSVRQTDPSTPAKILLTGANGYYAAHVIKDLLDHGYAVVGTVRSESKGQELAKIFPEHAEKFSYAVVPDIVKAGAFDQVIEQGGFDAVAHAASPVVVPGGTVEDFVKPAIDGTVGILDSIKSYGQTVKRVIVTSSTVSVYTSQKDVVHNETHWNEPIIKHVEEQGEKAASIMIYIYSKTLAEKAIWKWWSENKQGVSWDLATINPSFMIGAPINAVSSRDQLTSTNAVLSSILAPHTDLSERAWPITHVRDVASIHSALFERAEDISGRRVIVVGSEPSWQDMYDALAQFSGVPKGVPGVGTNPDTGSPSWDTTYARELLGRDFIGTKDMFIETEEYYRQKGWSYFV</sequence>
<dbReference type="GO" id="GO:0016616">
    <property type="term" value="F:oxidoreductase activity, acting on the CH-OH group of donors, NAD or NADP as acceptor"/>
    <property type="evidence" value="ECO:0007669"/>
    <property type="project" value="TreeGrafter"/>
</dbReference>
<evidence type="ECO:0000259" key="3">
    <source>
        <dbReference type="Pfam" id="PF01370"/>
    </source>
</evidence>
<dbReference type="SUPFAM" id="SSF51735">
    <property type="entry name" value="NAD(P)-binding Rossmann-fold domains"/>
    <property type="match status" value="2"/>
</dbReference>
<proteinExistence type="inferred from homology"/>
<accession>A0A8H7HR44</accession>
<name>A0A8H7HR44_9AGAM</name>